<dbReference type="EMBL" id="CP144916">
    <property type="protein sequence ID" value="WWC42581.1"/>
    <property type="molecule type" value="Genomic_DNA"/>
</dbReference>
<evidence type="ECO:0000256" key="3">
    <source>
        <dbReference type="ARBA" id="ARBA00022694"/>
    </source>
</evidence>
<dbReference type="PANTHER" id="PTHR11933">
    <property type="entry name" value="TRNA 5-METHYLAMINOMETHYL-2-THIOURIDYLATE -METHYLTRANSFERASE"/>
    <property type="match status" value="1"/>
</dbReference>
<feature type="binding site" evidence="9">
    <location>
        <position position="126"/>
    </location>
    <ligand>
        <name>ATP</name>
        <dbReference type="ChEBI" id="CHEBI:30616"/>
    </ligand>
</feature>
<feature type="domain" description="tRNA-specific 2-thiouridylase MnmA-like C-terminal" evidence="10">
    <location>
        <begin position="282"/>
        <end position="347"/>
    </location>
</feature>
<dbReference type="NCBIfam" id="NF001138">
    <property type="entry name" value="PRK00143.1"/>
    <property type="match status" value="1"/>
</dbReference>
<organism evidence="12 13">
    <name type="scientific">Campylobacter vicugnae</name>
    <dbReference type="NCBI Taxonomy" id="1660076"/>
    <lineage>
        <taxon>Bacteria</taxon>
        <taxon>Pseudomonadati</taxon>
        <taxon>Campylobacterota</taxon>
        <taxon>Epsilonproteobacteria</taxon>
        <taxon>Campylobacterales</taxon>
        <taxon>Campylobacteraceae</taxon>
        <taxon>Campylobacter</taxon>
    </lineage>
</organism>
<keyword evidence="2 9" id="KW-0808">Transferase</keyword>
<dbReference type="Pfam" id="PF20259">
    <property type="entry name" value="tRNA_Me_trans_M"/>
    <property type="match status" value="1"/>
</dbReference>
<feature type="region of interest" description="Interaction with tRNA" evidence="9">
    <location>
        <begin position="144"/>
        <end position="146"/>
    </location>
</feature>
<dbReference type="HAMAP" id="MF_00144">
    <property type="entry name" value="tRNA_thiouridyl_MnmA"/>
    <property type="match status" value="1"/>
</dbReference>
<accession>A0ABZ2E9Y5</accession>
<feature type="binding site" evidence="9">
    <location>
        <position position="42"/>
    </location>
    <ligand>
        <name>ATP</name>
        <dbReference type="ChEBI" id="CHEBI:30616"/>
    </ligand>
</feature>
<evidence type="ECO:0000259" key="10">
    <source>
        <dbReference type="Pfam" id="PF20258"/>
    </source>
</evidence>
<comment type="subcellular location">
    <subcellularLocation>
        <location evidence="9">Cytoplasm</location>
    </subcellularLocation>
</comment>
<evidence type="ECO:0000256" key="2">
    <source>
        <dbReference type="ARBA" id="ARBA00022679"/>
    </source>
</evidence>
<keyword evidence="9" id="KW-0963">Cytoplasm</keyword>
<evidence type="ECO:0000256" key="1">
    <source>
        <dbReference type="ARBA" id="ARBA00022555"/>
    </source>
</evidence>
<evidence type="ECO:0000313" key="13">
    <source>
        <dbReference type="Proteomes" id="UP001318120"/>
    </source>
</evidence>
<evidence type="ECO:0000256" key="6">
    <source>
        <dbReference type="ARBA" id="ARBA00022884"/>
    </source>
</evidence>
<dbReference type="InterPro" id="IPR014729">
    <property type="entry name" value="Rossmann-like_a/b/a_fold"/>
</dbReference>
<dbReference type="Pfam" id="PF03054">
    <property type="entry name" value="tRNA_Me_trans"/>
    <property type="match status" value="1"/>
</dbReference>
<dbReference type="Pfam" id="PF20258">
    <property type="entry name" value="tRNA_Me_trans_C"/>
    <property type="match status" value="1"/>
</dbReference>
<feature type="domain" description="tRNA-specific 2-thiouridylase MnmA-like central" evidence="11">
    <location>
        <begin position="204"/>
        <end position="268"/>
    </location>
</feature>
<dbReference type="InterPro" id="IPR023382">
    <property type="entry name" value="MnmA-like_central_sf"/>
</dbReference>
<dbReference type="Gene3D" id="2.40.30.10">
    <property type="entry name" value="Translation factors"/>
    <property type="match status" value="1"/>
</dbReference>
<reference evidence="12 13" key="1">
    <citation type="journal article" date="2017" name="Genome Biol. Evol.">
        <title>Comparative Genomic Analysis Identifies a Campylobacter Clade Deficient in Selenium Metabolism.</title>
        <authorList>
            <person name="Miller W.G."/>
            <person name="Yee E."/>
            <person name="Lopes B.S."/>
            <person name="Chapman M.H."/>
            <person name="Huynh S."/>
            <person name="Bono J.L."/>
            <person name="Parker C.T."/>
            <person name="Strachan N.J.C."/>
            <person name="Forbes K.J."/>
        </authorList>
    </citation>
    <scope>NUCLEOTIDE SEQUENCE [LARGE SCALE GENOMIC DNA]</scope>
    <source>
        <strain evidence="12 13">RM9261</strain>
    </source>
</reference>
<proteinExistence type="inferred from homology"/>
<evidence type="ECO:0000256" key="5">
    <source>
        <dbReference type="ARBA" id="ARBA00022840"/>
    </source>
</evidence>
<feature type="site" description="Interaction with tRNA" evidence="9">
    <location>
        <position position="330"/>
    </location>
</feature>
<keyword evidence="13" id="KW-1185">Reference proteome</keyword>
<keyword evidence="7" id="KW-1015">Disulfide bond</keyword>
<feature type="region of interest" description="Interaction with tRNA" evidence="9">
    <location>
        <begin position="298"/>
        <end position="299"/>
    </location>
</feature>
<evidence type="ECO:0000256" key="4">
    <source>
        <dbReference type="ARBA" id="ARBA00022741"/>
    </source>
</evidence>
<dbReference type="EC" id="2.8.1.13" evidence="9"/>
<dbReference type="InterPro" id="IPR046884">
    <property type="entry name" value="MnmA-like_central"/>
</dbReference>
<dbReference type="Gene3D" id="3.40.50.620">
    <property type="entry name" value="HUPs"/>
    <property type="match status" value="1"/>
</dbReference>
<dbReference type="Gene3D" id="2.30.30.280">
    <property type="entry name" value="Adenine nucleotide alpha hydrolases-like domains"/>
    <property type="match status" value="1"/>
</dbReference>
<comment type="caution">
    <text evidence="9">Lacks conserved residue(s) required for the propagation of feature annotation.</text>
</comment>
<keyword evidence="6 9" id="KW-0694">RNA-binding</keyword>
<dbReference type="Proteomes" id="UP001318120">
    <property type="component" value="Chromosome"/>
</dbReference>
<gene>
    <name evidence="9 12" type="primary">mnmA</name>
    <name evidence="12" type="ORF">CVIC9261_01490</name>
</gene>
<dbReference type="InterPro" id="IPR046885">
    <property type="entry name" value="MnmA-like_C"/>
</dbReference>
<dbReference type="SUPFAM" id="SSF52402">
    <property type="entry name" value="Adenine nucleotide alpha hydrolases-like"/>
    <property type="match status" value="1"/>
</dbReference>
<dbReference type="RefSeq" id="WP_257789274.1">
    <property type="nucleotide sequence ID" value="NZ_CP018793.1"/>
</dbReference>
<keyword evidence="1 9" id="KW-0820">tRNA-binding</keyword>
<feature type="site" description="Interaction with tRNA" evidence="9">
    <location>
        <position position="127"/>
    </location>
</feature>
<keyword evidence="5 9" id="KW-0067">ATP-binding</keyword>
<name>A0ABZ2E9Y5_9BACT</name>
<feature type="binding site" evidence="9">
    <location>
        <begin position="16"/>
        <end position="23"/>
    </location>
    <ligand>
        <name>ATP</name>
        <dbReference type="ChEBI" id="CHEBI:30616"/>
    </ligand>
</feature>
<sequence length="348" mass="38854">MNKNSDKRIIMKVLMALSGGVDSSMSAKYLQDQGYSVVGCYMMLHGREEYHKKNIENVNKVCEFLGIQSHVLDLQDVFKKEVYDLFVNSYKQGITPNPCAHCNRLIKFGALWEFAKSLGCQKIATGHYARIEDGLIKSAIDDTKDQSYFLANLDPQILPHIIFPLGDKLKVDIKAQAAQIPQIASLASQKESSEICFVDTTYIDVLKRHYNTNLPGIVRNAKGDAIGTHEGYMHYTIGKRKGFNIKGAHDPHYVTAINAKANEIIVGKKDELECYGFKTRNFNNFTAQNEFEAFVKIRYRSKPILCTVCICDGVANVKLQSNAGAVASGQLAVFYDDNQRVLASGFIA</sequence>
<feature type="active site" description="Nucleophile" evidence="9">
    <location>
        <position position="102"/>
    </location>
</feature>
<dbReference type="CDD" id="cd01998">
    <property type="entry name" value="MnmA_TRMU-like"/>
    <property type="match status" value="1"/>
</dbReference>
<keyword evidence="3 9" id="KW-0819">tRNA processing</keyword>
<evidence type="ECO:0000259" key="11">
    <source>
        <dbReference type="Pfam" id="PF20259"/>
    </source>
</evidence>
<dbReference type="GeneID" id="93112742"/>
<protein>
    <recommendedName>
        <fullName evidence="9">tRNA-specific 2-thiouridylase MnmA</fullName>
        <ecNumber evidence="9">2.8.1.13</ecNumber>
    </recommendedName>
</protein>
<comment type="catalytic activity">
    <reaction evidence="8 9">
        <text>S-sulfanyl-L-cysteinyl-[protein] + uridine(34) in tRNA + AH2 + ATP = 2-thiouridine(34) in tRNA + L-cysteinyl-[protein] + A + AMP + diphosphate + H(+)</text>
        <dbReference type="Rhea" id="RHEA:47032"/>
        <dbReference type="Rhea" id="RHEA-COMP:10131"/>
        <dbReference type="Rhea" id="RHEA-COMP:11726"/>
        <dbReference type="Rhea" id="RHEA-COMP:11727"/>
        <dbReference type="Rhea" id="RHEA-COMP:11728"/>
        <dbReference type="ChEBI" id="CHEBI:13193"/>
        <dbReference type="ChEBI" id="CHEBI:15378"/>
        <dbReference type="ChEBI" id="CHEBI:17499"/>
        <dbReference type="ChEBI" id="CHEBI:29950"/>
        <dbReference type="ChEBI" id="CHEBI:30616"/>
        <dbReference type="ChEBI" id="CHEBI:33019"/>
        <dbReference type="ChEBI" id="CHEBI:61963"/>
        <dbReference type="ChEBI" id="CHEBI:65315"/>
        <dbReference type="ChEBI" id="CHEBI:87170"/>
        <dbReference type="ChEBI" id="CHEBI:456215"/>
        <dbReference type="EC" id="2.8.1.13"/>
    </reaction>
</comment>
<dbReference type="PANTHER" id="PTHR11933:SF5">
    <property type="entry name" value="MITOCHONDRIAL TRNA-SPECIFIC 2-THIOURIDYLASE 1"/>
    <property type="match status" value="1"/>
</dbReference>
<evidence type="ECO:0000256" key="9">
    <source>
        <dbReference type="HAMAP-Rule" id="MF_00144"/>
    </source>
</evidence>
<dbReference type="NCBIfam" id="TIGR00420">
    <property type="entry name" value="trmU"/>
    <property type="match status" value="1"/>
</dbReference>
<dbReference type="InterPro" id="IPR004506">
    <property type="entry name" value="MnmA-like"/>
</dbReference>
<evidence type="ECO:0000256" key="7">
    <source>
        <dbReference type="ARBA" id="ARBA00023157"/>
    </source>
</evidence>
<keyword evidence="4 9" id="KW-0547">Nucleotide-binding</keyword>
<dbReference type="GO" id="GO:0103016">
    <property type="term" value="F:tRNA-uridine 2-sulfurtransferase activity"/>
    <property type="evidence" value="ECO:0007669"/>
    <property type="project" value="UniProtKB-EC"/>
</dbReference>
<comment type="function">
    <text evidence="9">Catalyzes the 2-thiolation of uridine at the wobble position (U34) of tRNA, leading to the formation of s(2)U34.</text>
</comment>
<evidence type="ECO:0000256" key="8">
    <source>
        <dbReference type="ARBA" id="ARBA00051542"/>
    </source>
</evidence>
<feature type="active site" description="Cysteine persulfide intermediate" evidence="9">
    <location>
        <position position="196"/>
    </location>
</feature>
<evidence type="ECO:0000313" key="12">
    <source>
        <dbReference type="EMBL" id="WWC42581.1"/>
    </source>
</evidence>
<comment type="similarity">
    <text evidence="9">Belongs to the MnmA/TRMU family.</text>
</comment>